<evidence type="ECO:0000313" key="2">
    <source>
        <dbReference type="Proteomes" id="UP001497700"/>
    </source>
</evidence>
<gene>
    <name evidence="1" type="ORF">F4820DRAFT_342737</name>
</gene>
<reference evidence="1 2" key="1">
    <citation type="journal article" date="2022" name="New Phytol.">
        <title>Ecological generalism drives hyperdiversity of secondary metabolite gene clusters in xylarialean endophytes.</title>
        <authorList>
            <person name="Franco M.E.E."/>
            <person name="Wisecaver J.H."/>
            <person name="Arnold A.E."/>
            <person name="Ju Y.M."/>
            <person name="Slot J.C."/>
            <person name="Ahrendt S."/>
            <person name="Moore L.P."/>
            <person name="Eastman K.E."/>
            <person name="Scott K."/>
            <person name="Konkel Z."/>
            <person name="Mondo S.J."/>
            <person name="Kuo A."/>
            <person name="Hayes R.D."/>
            <person name="Haridas S."/>
            <person name="Andreopoulos B."/>
            <person name="Riley R."/>
            <person name="LaButti K."/>
            <person name="Pangilinan J."/>
            <person name="Lipzen A."/>
            <person name="Amirebrahimi M."/>
            <person name="Yan J."/>
            <person name="Adam C."/>
            <person name="Keymanesh K."/>
            <person name="Ng V."/>
            <person name="Louie K."/>
            <person name="Northen T."/>
            <person name="Drula E."/>
            <person name="Henrissat B."/>
            <person name="Hsieh H.M."/>
            <person name="Youens-Clark K."/>
            <person name="Lutzoni F."/>
            <person name="Miadlikowska J."/>
            <person name="Eastwood D.C."/>
            <person name="Hamelin R.C."/>
            <person name="Grigoriev I.V."/>
            <person name="U'Ren J.M."/>
        </authorList>
    </citation>
    <scope>NUCLEOTIDE SEQUENCE [LARGE SCALE GENOMIC DNA]</scope>
    <source>
        <strain evidence="1 2">CBS 119005</strain>
    </source>
</reference>
<sequence>MMAPASKVALITGGASGIGYAIATMLSAKGWLVSIVDIDKEKGTSAAANIGATFYEADVRDYASLSSAFDDTMKHHSRLDFVFANAGVTDPRNFYQTQSSTPPPEPSLSLLDINLKGAVMCAYLAQHYLRLSRQNSQLADSDPSLVFMSSIAGLETYSPIPLYTATKHGLVAFACAIATPFKESDGIRVSSICPGPVFTEKRKPSDAARADMVPMKTVCNAVDELIGPNGGFGRCLRVLSTGISDV</sequence>
<dbReference type="EMBL" id="MU393427">
    <property type="protein sequence ID" value="KAI4869873.1"/>
    <property type="molecule type" value="Genomic_DNA"/>
</dbReference>
<keyword evidence="2" id="KW-1185">Reference proteome</keyword>
<evidence type="ECO:0000313" key="1">
    <source>
        <dbReference type="EMBL" id="KAI4869873.1"/>
    </source>
</evidence>
<comment type="caution">
    <text evidence="1">The sequence shown here is derived from an EMBL/GenBank/DDBJ whole genome shotgun (WGS) entry which is preliminary data.</text>
</comment>
<dbReference type="Proteomes" id="UP001497700">
    <property type="component" value="Unassembled WGS sequence"/>
</dbReference>
<accession>A0ACB9ZE03</accession>
<organism evidence="1 2">
    <name type="scientific">Hypoxylon rubiginosum</name>
    <dbReference type="NCBI Taxonomy" id="110542"/>
    <lineage>
        <taxon>Eukaryota</taxon>
        <taxon>Fungi</taxon>
        <taxon>Dikarya</taxon>
        <taxon>Ascomycota</taxon>
        <taxon>Pezizomycotina</taxon>
        <taxon>Sordariomycetes</taxon>
        <taxon>Xylariomycetidae</taxon>
        <taxon>Xylariales</taxon>
        <taxon>Hypoxylaceae</taxon>
        <taxon>Hypoxylon</taxon>
    </lineage>
</organism>
<name>A0ACB9ZE03_9PEZI</name>
<proteinExistence type="predicted"/>
<protein>
    <submittedName>
        <fullName evidence="1">NAD(P)-binding protein</fullName>
    </submittedName>
</protein>